<accession>A0A8S5PSB4</accession>
<name>A0A8S5PSB4_9CAUD</name>
<proteinExistence type="predicted"/>
<sequence length="31" mass="3698">MRNPLLCNYAVNWTDDHFAHPGHLSNRRHQP</sequence>
<evidence type="ECO:0000313" key="1">
    <source>
        <dbReference type="EMBL" id="DAE09373.1"/>
    </source>
</evidence>
<reference evidence="1" key="1">
    <citation type="journal article" date="2021" name="Proc. Natl. Acad. Sci. U.S.A.">
        <title>A Catalog of Tens of Thousands of Viruses from Human Metagenomes Reveals Hidden Associations with Chronic Diseases.</title>
        <authorList>
            <person name="Tisza M.J."/>
            <person name="Buck C.B."/>
        </authorList>
    </citation>
    <scope>NUCLEOTIDE SEQUENCE</scope>
    <source>
        <strain evidence="1">Cta8k49</strain>
    </source>
</reference>
<organism evidence="1">
    <name type="scientific">Siphoviridae sp. cta8k49</name>
    <dbReference type="NCBI Taxonomy" id="2825562"/>
    <lineage>
        <taxon>Viruses</taxon>
        <taxon>Duplodnaviria</taxon>
        <taxon>Heunggongvirae</taxon>
        <taxon>Uroviricota</taxon>
        <taxon>Caudoviricetes</taxon>
    </lineage>
</organism>
<dbReference type="EMBL" id="BK015487">
    <property type="protein sequence ID" value="DAE09373.1"/>
    <property type="molecule type" value="Genomic_DNA"/>
</dbReference>
<protein>
    <submittedName>
        <fullName evidence="1">Uncharacterized protein</fullName>
    </submittedName>
</protein>